<accession>A0A1M6W844</accession>
<evidence type="ECO:0000313" key="10">
    <source>
        <dbReference type="Proteomes" id="UP000198940"/>
    </source>
</evidence>
<dbReference type="EMBL" id="FOKU01000011">
    <property type="protein sequence ID" value="SFC45649.1"/>
    <property type="molecule type" value="Genomic_DNA"/>
</dbReference>
<dbReference type="GO" id="GO:0006352">
    <property type="term" value="P:DNA-templated transcription initiation"/>
    <property type="evidence" value="ECO:0007669"/>
    <property type="project" value="InterPro"/>
</dbReference>
<dbReference type="PANTHER" id="PTHR43133:SF46">
    <property type="entry name" value="RNA POLYMERASE SIGMA-70 FACTOR ECF SUBFAMILY"/>
    <property type="match status" value="1"/>
</dbReference>
<evidence type="ECO:0000256" key="2">
    <source>
        <dbReference type="ARBA" id="ARBA00023015"/>
    </source>
</evidence>
<feature type="domain" description="RNA polymerase sigma factor 70 region 4 type 2" evidence="6">
    <location>
        <begin position="128"/>
        <end position="180"/>
    </location>
</feature>
<dbReference type="SUPFAM" id="SSF88659">
    <property type="entry name" value="Sigma3 and sigma4 domains of RNA polymerase sigma factors"/>
    <property type="match status" value="1"/>
</dbReference>
<dbReference type="Proteomes" id="UP000184031">
    <property type="component" value="Unassembled WGS sequence"/>
</dbReference>
<name>A0A1M6W844_9FLAO</name>
<dbReference type="RefSeq" id="WP_072879736.1">
    <property type="nucleotide sequence ID" value="NZ_FOKU01000011.1"/>
</dbReference>
<dbReference type="NCBIfam" id="TIGR02937">
    <property type="entry name" value="sigma70-ECF"/>
    <property type="match status" value="1"/>
</dbReference>
<reference evidence="8 9" key="1">
    <citation type="submission" date="2016-11" db="EMBL/GenBank/DDBJ databases">
        <authorList>
            <person name="Varghese N."/>
            <person name="Submissions S."/>
        </authorList>
    </citation>
    <scope>NUCLEOTIDE SEQUENCE [LARGE SCALE GENOMIC DNA]</scope>
    <source>
        <strain evidence="8 9">CGMCC 1.12174</strain>
        <strain evidence="7 10">DSM 26351</strain>
    </source>
</reference>
<dbReference type="GO" id="GO:0016987">
    <property type="term" value="F:sigma factor activity"/>
    <property type="evidence" value="ECO:0007669"/>
    <property type="project" value="UniProtKB-KW"/>
</dbReference>
<dbReference type="InterPro" id="IPR014284">
    <property type="entry name" value="RNA_pol_sigma-70_dom"/>
</dbReference>
<dbReference type="OrthoDB" id="665981at2"/>
<evidence type="ECO:0000313" key="8">
    <source>
        <dbReference type="EMBL" id="SHK89656.1"/>
    </source>
</evidence>
<dbReference type="Gene3D" id="1.10.1740.10">
    <property type="match status" value="1"/>
</dbReference>
<sequence length="192" mass="22650">MKFVSKDKCSNDKATPEKLAQMINQSDRNAFNSLFGILWEPMYIYASSLVMNDSTAKDLVQEVWIDYWQRRETIEVQNIKSYLFKAIRYKCYNALRDMKFNKIQIEVAHSVYIDSEVEMEADLADLSKRIDETISSLPKRCQEVFILSRMNHVNNREIAERLNISQRSVENQISFALRRLRKELSTVKALFF</sequence>
<feature type="domain" description="RNA polymerase sigma-70 region 2" evidence="5">
    <location>
        <begin position="45"/>
        <end position="97"/>
    </location>
</feature>
<dbReference type="InterPro" id="IPR036388">
    <property type="entry name" value="WH-like_DNA-bd_sf"/>
</dbReference>
<dbReference type="InterPro" id="IPR013325">
    <property type="entry name" value="RNA_pol_sigma_r2"/>
</dbReference>
<evidence type="ECO:0000313" key="9">
    <source>
        <dbReference type="Proteomes" id="UP000184031"/>
    </source>
</evidence>
<keyword evidence="10" id="KW-1185">Reference proteome</keyword>
<gene>
    <name evidence="7" type="ORF">SAMN04487891_111118</name>
    <name evidence="8" type="ORF">SAMN05216293_2191</name>
</gene>
<dbReference type="EMBL" id="FRAT01000005">
    <property type="protein sequence ID" value="SHK89656.1"/>
    <property type="molecule type" value="Genomic_DNA"/>
</dbReference>
<comment type="caution">
    <text evidence="8">The sequence shown here is derived from an EMBL/GenBank/DDBJ whole genome shotgun (WGS) entry which is preliminary data.</text>
</comment>
<dbReference type="InterPro" id="IPR039425">
    <property type="entry name" value="RNA_pol_sigma-70-like"/>
</dbReference>
<evidence type="ECO:0000313" key="7">
    <source>
        <dbReference type="EMBL" id="SFC45649.1"/>
    </source>
</evidence>
<dbReference type="Pfam" id="PF04542">
    <property type="entry name" value="Sigma70_r2"/>
    <property type="match status" value="1"/>
</dbReference>
<comment type="similarity">
    <text evidence="1">Belongs to the sigma-70 factor family. ECF subfamily.</text>
</comment>
<dbReference type="GO" id="GO:0003677">
    <property type="term" value="F:DNA binding"/>
    <property type="evidence" value="ECO:0007669"/>
    <property type="project" value="InterPro"/>
</dbReference>
<dbReference type="InterPro" id="IPR014327">
    <property type="entry name" value="RNA_pol_sigma70_bacteroid"/>
</dbReference>
<evidence type="ECO:0000256" key="3">
    <source>
        <dbReference type="ARBA" id="ARBA00023082"/>
    </source>
</evidence>
<dbReference type="Proteomes" id="UP000198940">
    <property type="component" value="Unassembled WGS sequence"/>
</dbReference>
<dbReference type="NCBIfam" id="TIGR02985">
    <property type="entry name" value="Sig70_bacteroi1"/>
    <property type="match status" value="1"/>
</dbReference>
<dbReference type="Pfam" id="PF08281">
    <property type="entry name" value="Sigma70_r4_2"/>
    <property type="match status" value="1"/>
</dbReference>
<protein>
    <submittedName>
        <fullName evidence="8">RNA polymerase sigma-70 factor, ECF subfamily</fullName>
    </submittedName>
</protein>
<keyword evidence="2" id="KW-0805">Transcription regulation</keyword>
<evidence type="ECO:0000256" key="1">
    <source>
        <dbReference type="ARBA" id="ARBA00010641"/>
    </source>
</evidence>
<dbReference type="InterPro" id="IPR007627">
    <property type="entry name" value="RNA_pol_sigma70_r2"/>
</dbReference>
<evidence type="ECO:0000259" key="5">
    <source>
        <dbReference type="Pfam" id="PF04542"/>
    </source>
</evidence>
<organism evidence="8 9">
    <name type="scientific">Flagellimonas taeanensis</name>
    <dbReference type="NCBI Taxonomy" id="1005926"/>
    <lineage>
        <taxon>Bacteria</taxon>
        <taxon>Pseudomonadati</taxon>
        <taxon>Bacteroidota</taxon>
        <taxon>Flavobacteriia</taxon>
        <taxon>Flavobacteriales</taxon>
        <taxon>Flavobacteriaceae</taxon>
        <taxon>Flagellimonas</taxon>
    </lineage>
</organism>
<dbReference type="AlphaFoldDB" id="A0A1M6W844"/>
<dbReference type="InterPro" id="IPR013324">
    <property type="entry name" value="RNA_pol_sigma_r3/r4-like"/>
</dbReference>
<proteinExistence type="inferred from homology"/>
<dbReference type="PANTHER" id="PTHR43133">
    <property type="entry name" value="RNA POLYMERASE ECF-TYPE SIGMA FACTO"/>
    <property type="match status" value="1"/>
</dbReference>
<dbReference type="Gene3D" id="1.10.10.10">
    <property type="entry name" value="Winged helix-like DNA-binding domain superfamily/Winged helix DNA-binding domain"/>
    <property type="match status" value="1"/>
</dbReference>
<keyword evidence="4" id="KW-0804">Transcription</keyword>
<dbReference type="STRING" id="1055723.SAMN05216293_2191"/>
<evidence type="ECO:0000256" key="4">
    <source>
        <dbReference type="ARBA" id="ARBA00023163"/>
    </source>
</evidence>
<dbReference type="InterPro" id="IPR013249">
    <property type="entry name" value="RNA_pol_sigma70_r4_t2"/>
</dbReference>
<evidence type="ECO:0000259" key="6">
    <source>
        <dbReference type="Pfam" id="PF08281"/>
    </source>
</evidence>
<dbReference type="SUPFAM" id="SSF88946">
    <property type="entry name" value="Sigma2 domain of RNA polymerase sigma factors"/>
    <property type="match status" value="1"/>
</dbReference>
<keyword evidence="3" id="KW-0731">Sigma factor</keyword>